<evidence type="ECO:0000256" key="4">
    <source>
        <dbReference type="ARBA" id="ARBA00022741"/>
    </source>
</evidence>
<reference evidence="10" key="3">
    <citation type="submission" date="2025-09" db="UniProtKB">
        <authorList>
            <consortium name="Ensembl"/>
        </authorList>
    </citation>
    <scope>IDENTIFICATION</scope>
</reference>
<dbReference type="InterPro" id="IPR011009">
    <property type="entry name" value="Kinase-like_dom_sf"/>
</dbReference>
<dbReference type="Gene3D" id="1.10.510.10">
    <property type="entry name" value="Transferase(Phosphotransferase) domain 1"/>
    <property type="match status" value="2"/>
</dbReference>
<dbReference type="GO" id="GO:0043484">
    <property type="term" value="P:regulation of RNA splicing"/>
    <property type="evidence" value="ECO:0000318"/>
    <property type="project" value="GO_Central"/>
</dbReference>
<dbReference type="AlphaFoldDB" id="F7FZE2"/>
<protein>
    <recommendedName>
        <fullName evidence="1">dual-specificity kinase</fullName>
        <ecNumber evidence="1">2.7.12.1</ecNumber>
    </recommendedName>
</protein>
<dbReference type="SMART" id="SM00220">
    <property type="entry name" value="S_TKc"/>
    <property type="match status" value="1"/>
</dbReference>
<evidence type="ECO:0000259" key="9">
    <source>
        <dbReference type="PROSITE" id="PS50011"/>
    </source>
</evidence>
<dbReference type="InParanoid" id="F7FZE2"/>
<dbReference type="Proteomes" id="UP000002280">
    <property type="component" value="Chromosome 1"/>
</dbReference>
<dbReference type="InterPro" id="IPR051175">
    <property type="entry name" value="CLK_kinases"/>
</dbReference>
<comment type="similarity">
    <text evidence="7">Belongs to the protein kinase superfamily. CMGC Ser/Thr protein kinase family. Lammer subfamily.</text>
</comment>
<evidence type="ECO:0000313" key="10">
    <source>
        <dbReference type="Ensembl" id="ENSMODP00000011821.4"/>
    </source>
</evidence>
<evidence type="ECO:0000256" key="8">
    <source>
        <dbReference type="SAM" id="MobiDB-lite"/>
    </source>
</evidence>
<keyword evidence="3" id="KW-0808">Transferase</keyword>
<name>F7FZE2_MONDO</name>
<dbReference type="InterPro" id="IPR008271">
    <property type="entry name" value="Ser/Thr_kinase_AS"/>
</dbReference>
<dbReference type="SUPFAM" id="SSF56112">
    <property type="entry name" value="Protein kinase-like (PK-like)"/>
    <property type="match status" value="2"/>
</dbReference>
<dbReference type="GeneTree" id="ENSGT00940000160359"/>
<proteinExistence type="inferred from homology"/>
<evidence type="ECO:0000313" key="11">
    <source>
        <dbReference type="Proteomes" id="UP000002280"/>
    </source>
</evidence>
<dbReference type="Bgee" id="ENSMODG00000009463">
    <property type="expression patterns" value="Expressed in blood and 18 other cell types or tissues"/>
</dbReference>
<reference evidence="10" key="2">
    <citation type="submission" date="2025-08" db="UniProtKB">
        <authorList>
            <consortium name="Ensembl"/>
        </authorList>
    </citation>
    <scope>IDENTIFICATION</scope>
</reference>
<gene>
    <name evidence="10" type="primary">CLK3</name>
</gene>
<evidence type="ECO:0000256" key="1">
    <source>
        <dbReference type="ARBA" id="ARBA00013203"/>
    </source>
</evidence>
<sequence length="472" mass="53900">MSDWFNFHGHMCIAFELLGKNTFEFLKENNFQPYPLPHVRHMAYQLCHALRFLHENQLTHTDLKPENILFVNSDFDTLYNENKSCEEKSVKNTSIRVADFGSATFDHEHHTTIVATRHYRPPEVILGEWPQEPRFPGHPGAVGDGGGGRRAACRRAAVREPRARLWTTLWQKPNWAAGGWPRAMSRPRSRNPVCGEGSARGGRPGPRTRRPRSRGTWGPSTWPRAAPEATGLEAFWPRARRGLWEPPARMGPRARAQGQTQTTRAGLWGELRLVGAGRQPRRARGAAPLSSSTSGRAGPHGLRPETEGRPRGGPRHRPPPHGLSPCVISELGWAQPCDVWSIGCILFEYYRGFTLFQTHENREHLVMMEKILGPIPSHMIHRTRKQKYFYKGGLVWDENTSDGRYVKENCKPLRSYMLHDSLEHVQLFDLMRRMLEFDPAQRITLAEALLHPFFAGLTPEERTFRCSRNLSR</sequence>
<keyword evidence="4" id="KW-0547">Nucleotide-binding</keyword>
<keyword evidence="2" id="KW-0723">Serine/threonine-protein kinase</keyword>
<evidence type="ECO:0000256" key="7">
    <source>
        <dbReference type="ARBA" id="ARBA00037966"/>
    </source>
</evidence>
<dbReference type="Gene3D" id="3.30.200.20">
    <property type="entry name" value="Phosphorylase Kinase, domain 1"/>
    <property type="match status" value="1"/>
</dbReference>
<evidence type="ECO:0000256" key="6">
    <source>
        <dbReference type="ARBA" id="ARBA00022840"/>
    </source>
</evidence>
<keyword evidence="5" id="KW-0418">Kinase</keyword>
<reference evidence="10 11" key="1">
    <citation type="journal article" date="2007" name="Nature">
        <title>Genome of the marsupial Monodelphis domestica reveals innovation in non-coding sequences.</title>
        <authorList>
            <person name="Mikkelsen T.S."/>
            <person name="Wakefield M.J."/>
            <person name="Aken B."/>
            <person name="Amemiya C.T."/>
            <person name="Chang J.L."/>
            <person name="Duke S."/>
            <person name="Garber M."/>
            <person name="Gentles A.J."/>
            <person name="Goodstadt L."/>
            <person name="Heger A."/>
            <person name="Jurka J."/>
            <person name="Kamal M."/>
            <person name="Mauceli E."/>
            <person name="Searle S.M."/>
            <person name="Sharpe T."/>
            <person name="Baker M.L."/>
            <person name="Batzer M.A."/>
            <person name="Benos P.V."/>
            <person name="Belov K."/>
            <person name="Clamp M."/>
            <person name="Cook A."/>
            <person name="Cuff J."/>
            <person name="Das R."/>
            <person name="Davidow L."/>
            <person name="Deakin J.E."/>
            <person name="Fazzari M.J."/>
            <person name="Glass J.L."/>
            <person name="Grabherr M."/>
            <person name="Greally J.M."/>
            <person name="Gu W."/>
            <person name="Hore T.A."/>
            <person name="Huttley G.A."/>
            <person name="Kleber M."/>
            <person name="Jirtle R.L."/>
            <person name="Koina E."/>
            <person name="Lee J.T."/>
            <person name="Mahony S."/>
            <person name="Marra M.A."/>
            <person name="Miller R.D."/>
            <person name="Nicholls R.D."/>
            <person name="Oda M."/>
            <person name="Papenfuss A.T."/>
            <person name="Parra Z.E."/>
            <person name="Pollock D.D."/>
            <person name="Ray D.A."/>
            <person name="Schein J.E."/>
            <person name="Speed T.P."/>
            <person name="Thompson K."/>
            <person name="VandeBerg J.L."/>
            <person name="Wade C.M."/>
            <person name="Walker J.A."/>
            <person name="Waters P.D."/>
            <person name="Webber C."/>
            <person name="Weidman J.R."/>
            <person name="Xie X."/>
            <person name="Zody M.C."/>
            <person name="Baldwin J."/>
            <person name="Abdouelleil A."/>
            <person name="Abdulkadir J."/>
            <person name="Abebe A."/>
            <person name="Abera B."/>
            <person name="Abreu J."/>
            <person name="Acer S.C."/>
            <person name="Aftuck L."/>
            <person name="Alexander A."/>
            <person name="An P."/>
            <person name="Anderson E."/>
            <person name="Anderson S."/>
            <person name="Arachi H."/>
            <person name="Azer M."/>
            <person name="Bachantsang P."/>
            <person name="Barry A."/>
            <person name="Bayul T."/>
            <person name="Berlin A."/>
            <person name="Bessette D."/>
            <person name="Bloom T."/>
            <person name="Bloom T."/>
            <person name="Boguslavskiy L."/>
            <person name="Bonnet C."/>
            <person name="Boukhgalter B."/>
            <person name="Bourzgui I."/>
            <person name="Brown A."/>
            <person name="Cahill P."/>
            <person name="Channer S."/>
            <person name="Cheshatsang Y."/>
            <person name="Chuda L."/>
            <person name="Citroen M."/>
            <person name="Collymore A."/>
            <person name="Cooke P."/>
            <person name="Costello M."/>
            <person name="D'Aco K."/>
            <person name="Daza R."/>
            <person name="De Haan G."/>
            <person name="DeGray S."/>
            <person name="DeMaso C."/>
            <person name="Dhargay N."/>
            <person name="Dooley K."/>
            <person name="Dooley E."/>
            <person name="Doricent M."/>
            <person name="Dorje P."/>
            <person name="Dorjee K."/>
            <person name="Dupes A."/>
            <person name="Elong R."/>
            <person name="Falk J."/>
            <person name="Farina A."/>
            <person name="Faro S."/>
            <person name="Ferguson D."/>
            <person name="Fisher S."/>
            <person name="Foley C.D."/>
            <person name="Franke A."/>
            <person name="Friedrich D."/>
            <person name="Gadbois L."/>
            <person name="Gearin G."/>
            <person name="Gearin C.R."/>
            <person name="Giannoukos G."/>
            <person name="Goode T."/>
            <person name="Graham J."/>
            <person name="Grandbois E."/>
            <person name="Grewal S."/>
            <person name="Gyaltsen K."/>
            <person name="Hafez N."/>
            <person name="Hagos B."/>
            <person name="Hall J."/>
            <person name="Henson C."/>
            <person name="Hollinger A."/>
            <person name="Honan T."/>
            <person name="Huard M.D."/>
            <person name="Hughes L."/>
            <person name="Hurhula B."/>
            <person name="Husby M.E."/>
            <person name="Kamat A."/>
            <person name="Kanga B."/>
            <person name="Kashin S."/>
            <person name="Khazanovich D."/>
            <person name="Kisner P."/>
            <person name="Lance K."/>
            <person name="Lara M."/>
            <person name="Lee W."/>
            <person name="Lennon N."/>
            <person name="Letendre F."/>
            <person name="LeVine R."/>
            <person name="Lipovsky A."/>
            <person name="Liu X."/>
            <person name="Liu J."/>
            <person name="Liu S."/>
            <person name="Lokyitsang T."/>
            <person name="Lokyitsang Y."/>
            <person name="Lubonja R."/>
            <person name="Lui A."/>
            <person name="MacDonald P."/>
            <person name="Magnisalis V."/>
            <person name="Maru K."/>
            <person name="Matthews C."/>
            <person name="McCusker W."/>
            <person name="McDonough S."/>
            <person name="Mehta T."/>
            <person name="Meldrim J."/>
            <person name="Meneus L."/>
            <person name="Mihai O."/>
            <person name="Mihalev A."/>
            <person name="Mihova T."/>
            <person name="Mittelman R."/>
            <person name="Mlenga V."/>
            <person name="Montmayeur A."/>
            <person name="Mulrain L."/>
            <person name="Navidi A."/>
            <person name="Naylor J."/>
            <person name="Negash T."/>
            <person name="Nguyen T."/>
            <person name="Nguyen N."/>
            <person name="Nicol R."/>
            <person name="Norbu C."/>
            <person name="Norbu N."/>
            <person name="Novod N."/>
            <person name="O'Neill B."/>
            <person name="Osman S."/>
            <person name="Markiewicz E."/>
            <person name="Oyono O.L."/>
            <person name="Patti C."/>
            <person name="Phunkhang P."/>
            <person name="Pierre F."/>
            <person name="Priest M."/>
            <person name="Raghuraman S."/>
            <person name="Rege F."/>
            <person name="Reyes R."/>
            <person name="Rise C."/>
            <person name="Rogov P."/>
            <person name="Ross K."/>
            <person name="Ryan E."/>
            <person name="Settipalli S."/>
            <person name="Shea T."/>
            <person name="Sherpa N."/>
            <person name="Shi L."/>
            <person name="Shih D."/>
            <person name="Sparrow T."/>
            <person name="Spaulding J."/>
            <person name="Stalker J."/>
            <person name="Stange-Thomann N."/>
            <person name="Stavropoulos S."/>
            <person name="Stone C."/>
            <person name="Strader C."/>
            <person name="Tesfaye S."/>
            <person name="Thomson T."/>
            <person name="Thoulutsang Y."/>
            <person name="Thoulutsang D."/>
            <person name="Topham K."/>
            <person name="Topping I."/>
            <person name="Tsamla T."/>
            <person name="Vassiliev H."/>
            <person name="Vo A."/>
            <person name="Wangchuk T."/>
            <person name="Wangdi T."/>
            <person name="Weiand M."/>
            <person name="Wilkinson J."/>
            <person name="Wilson A."/>
            <person name="Yadav S."/>
            <person name="Young G."/>
            <person name="Yu Q."/>
            <person name="Zembek L."/>
            <person name="Zhong D."/>
            <person name="Zimmer A."/>
            <person name="Zwirko Z."/>
            <person name="Jaffe D.B."/>
            <person name="Alvarez P."/>
            <person name="Brockman W."/>
            <person name="Butler J."/>
            <person name="Chin C."/>
            <person name="Gnerre S."/>
            <person name="MacCallum I."/>
            <person name="Graves J.A."/>
            <person name="Ponting C.P."/>
            <person name="Breen M."/>
            <person name="Samollow P.B."/>
            <person name="Lander E.S."/>
            <person name="Lindblad-Toh K."/>
        </authorList>
    </citation>
    <scope>NUCLEOTIDE SEQUENCE [LARGE SCALE GENOMIC DNA]</scope>
</reference>
<dbReference type="PROSITE" id="PS50011">
    <property type="entry name" value="PROTEIN_KINASE_DOM"/>
    <property type="match status" value="1"/>
</dbReference>
<dbReference type="PROSITE" id="PS00108">
    <property type="entry name" value="PROTEIN_KINASE_ST"/>
    <property type="match status" value="1"/>
</dbReference>
<evidence type="ECO:0000256" key="2">
    <source>
        <dbReference type="ARBA" id="ARBA00022527"/>
    </source>
</evidence>
<feature type="region of interest" description="Disordered" evidence="8">
    <location>
        <begin position="176"/>
        <end position="321"/>
    </location>
</feature>
<dbReference type="PANTHER" id="PTHR45646">
    <property type="entry name" value="SERINE/THREONINE-PROTEIN KINASE DOA-RELATED"/>
    <property type="match status" value="1"/>
</dbReference>
<dbReference type="GO" id="GO:0004712">
    <property type="term" value="F:protein serine/threonine/tyrosine kinase activity"/>
    <property type="evidence" value="ECO:0007669"/>
    <property type="project" value="UniProtKB-EC"/>
</dbReference>
<dbReference type="GO" id="GO:0004713">
    <property type="term" value="F:protein tyrosine kinase activity"/>
    <property type="evidence" value="ECO:0000318"/>
    <property type="project" value="GO_Central"/>
</dbReference>
<feature type="domain" description="Protein kinase" evidence="9">
    <location>
        <begin position="1"/>
        <end position="454"/>
    </location>
</feature>
<dbReference type="PANTHER" id="PTHR45646:SF10">
    <property type="entry name" value="DUAL SPECIFICITY PROTEIN KINASE CLK3"/>
    <property type="match status" value="1"/>
</dbReference>
<dbReference type="STRING" id="13616.ENSMODP00000011821"/>
<accession>F7FZE2</accession>
<dbReference type="Pfam" id="PF00069">
    <property type="entry name" value="Pkinase"/>
    <property type="match status" value="2"/>
</dbReference>
<dbReference type="OMA" id="PCVISEL"/>
<evidence type="ECO:0000256" key="3">
    <source>
        <dbReference type="ARBA" id="ARBA00022679"/>
    </source>
</evidence>
<dbReference type="Ensembl" id="ENSMODT00000012044.4">
    <property type="protein sequence ID" value="ENSMODP00000011821.4"/>
    <property type="gene ID" value="ENSMODG00000009463.4"/>
</dbReference>
<dbReference type="GO" id="GO:0005634">
    <property type="term" value="C:nucleus"/>
    <property type="evidence" value="ECO:0000318"/>
    <property type="project" value="GO_Central"/>
</dbReference>
<dbReference type="HOGENOM" id="CLU_000288_5_16_1"/>
<keyword evidence="6" id="KW-0067">ATP-binding</keyword>
<dbReference type="EC" id="2.7.12.1" evidence="1"/>
<dbReference type="GO" id="GO:0004674">
    <property type="term" value="F:protein serine/threonine kinase activity"/>
    <property type="evidence" value="ECO:0000318"/>
    <property type="project" value="GO_Central"/>
</dbReference>
<evidence type="ECO:0000256" key="5">
    <source>
        <dbReference type="ARBA" id="ARBA00022777"/>
    </source>
</evidence>
<dbReference type="GO" id="GO:0005524">
    <property type="term" value="F:ATP binding"/>
    <property type="evidence" value="ECO:0007669"/>
    <property type="project" value="UniProtKB-KW"/>
</dbReference>
<organism evidence="10 11">
    <name type="scientific">Monodelphis domestica</name>
    <name type="common">Gray short-tailed opossum</name>
    <dbReference type="NCBI Taxonomy" id="13616"/>
    <lineage>
        <taxon>Eukaryota</taxon>
        <taxon>Metazoa</taxon>
        <taxon>Chordata</taxon>
        <taxon>Craniata</taxon>
        <taxon>Vertebrata</taxon>
        <taxon>Euteleostomi</taxon>
        <taxon>Mammalia</taxon>
        <taxon>Metatheria</taxon>
        <taxon>Didelphimorphia</taxon>
        <taxon>Didelphidae</taxon>
        <taxon>Monodelphis</taxon>
    </lineage>
</organism>
<keyword evidence="11" id="KW-1185">Reference proteome</keyword>
<dbReference type="InterPro" id="IPR000719">
    <property type="entry name" value="Prot_kinase_dom"/>
</dbReference>